<evidence type="ECO:0000256" key="5">
    <source>
        <dbReference type="ARBA" id="ARBA00022833"/>
    </source>
</evidence>
<comment type="similarity">
    <text evidence="2">Belongs to the zinc-containing alcohol dehydrogenase family.</text>
</comment>
<dbReference type="Proteomes" id="UP000077143">
    <property type="component" value="Chromosome"/>
</dbReference>
<protein>
    <recommendedName>
        <fullName evidence="3">alcohol dehydrogenase</fullName>
        <ecNumber evidence="3">1.1.1.1</ecNumber>
    </recommendedName>
</protein>
<keyword evidence="7" id="KW-0520">NAD</keyword>
<dbReference type="EMBL" id="CP015596">
    <property type="protein sequence ID" value="ANE79153.1"/>
    <property type="molecule type" value="Genomic_DNA"/>
</dbReference>
<dbReference type="STRING" id="1682113.A7U43_07280"/>
<reference evidence="9 10" key="1">
    <citation type="submission" date="2016-05" db="EMBL/GenBank/DDBJ databases">
        <title>Complete genome sequence of a phthalic acid esters degrading Mycobacterium sp. YC-RL4.</title>
        <authorList>
            <person name="Ren L."/>
            <person name="Fan S."/>
            <person name="Ruth N."/>
            <person name="Jia Y."/>
            <person name="Wang J."/>
            <person name="Qiao C."/>
        </authorList>
    </citation>
    <scope>NUCLEOTIDE SEQUENCE [LARGE SCALE GENOMIC DNA]</scope>
    <source>
        <strain evidence="9 10">YC-RL4</strain>
    </source>
</reference>
<feature type="domain" description="Alcohol dehydrogenase-like N-terminal" evidence="8">
    <location>
        <begin position="31"/>
        <end position="142"/>
    </location>
</feature>
<proteinExistence type="inferred from homology"/>
<gene>
    <name evidence="9" type="ORF">A7U43_07280</name>
</gene>
<dbReference type="Pfam" id="PF08240">
    <property type="entry name" value="ADH_N"/>
    <property type="match status" value="1"/>
</dbReference>
<keyword evidence="5" id="KW-0862">Zinc</keyword>
<evidence type="ECO:0000256" key="4">
    <source>
        <dbReference type="ARBA" id="ARBA00022723"/>
    </source>
</evidence>
<dbReference type="NCBIfam" id="TIGR03366">
    <property type="entry name" value="HpnZ_proposed"/>
    <property type="match status" value="1"/>
</dbReference>
<organism evidence="9 10">
    <name type="scientific">Mycobacterium adipatum</name>
    <dbReference type="NCBI Taxonomy" id="1682113"/>
    <lineage>
        <taxon>Bacteria</taxon>
        <taxon>Bacillati</taxon>
        <taxon>Actinomycetota</taxon>
        <taxon>Actinomycetes</taxon>
        <taxon>Mycobacteriales</taxon>
        <taxon>Mycobacteriaceae</taxon>
        <taxon>Mycobacterium</taxon>
    </lineage>
</organism>
<evidence type="ECO:0000256" key="7">
    <source>
        <dbReference type="ARBA" id="ARBA00023027"/>
    </source>
</evidence>
<dbReference type="KEGG" id="madi:A7U43_07280"/>
<name>A0A172UJC3_9MYCO</name>
<evidence type="ECO:0000259" key="8">
    <source>
        <dbReference type="Pfam" id="PF08240"/>
    </source>
</evidence>
<dbReference type="InterPro" id="IPR013154">
    <property type="entry name" value="ADH-like_N"/>
</dbReference>
<keyword evidence="6" id="KW-0560">Oxidoreductase</keyword>
<dbReference type="PANTHER" id="PTHR42940">
    <property type="entry name" value="ALCOHOL DEHYDROGENASE 1-RELATED"/>
    <property type="match status" value="1"/>
</dbReference>
<dbReference type="Gene3D" id="3.90.180.10">
    <property type="entry name" value="Medium-chain alcohol dehydrogenases, catalytic domain"/>
    <property type="match status" value="1"/>
</dbReference>
<sequence>MDPVPPGVTTAAIWQGGSGTSLQRVPVPRLGPGETLVRVRLATVCGSDLHTVSGRRPAPCPSVLGHEAVGDVIAAGPGSPAEPGQRIVWSVTVSCGACARCRSGRSAKCTAVRKTGHEPFDGDWPLSGAYAEHIVLPRGTTVAAVPARMPDAVAAPAACATATVMATVQAAGPLIGRRVLIGGAGMLGLTATAACLDAGAAVQVIDHHPDRMALATEFGARPGDDGPVDVAIDFTGSTAAVSAALARLDVGGILVIAGSVAPSPTLAVDPEQIVRRWLTITGVHNYEPRHLREAVVFLDRTLHRWPWHQLVDDPVPLADLASALRPPPTRMLRTAVAP</sequence>
<dbReference type="AlphaFoldDB" id="A0A172UJC3"/>
<evidence type="ECO:0000256" key="3">
    <source>
        <dbReference type="ARBA" id="ARBA00013190"/>
    </source>
</evidence>
<evidence type="ECO:0000256" key="2">
    <source>
        <dbReference type="ARBA" id="ARBA00008072"/>
    </source>
</evidence>
<dbReference type="GO" id="GO:0004022">
    <property type="term" value="F:alcohol dehydrogenase (NAD+) activity"/>
    <property type="evidence" value="ECO:0007669"/>
    <property type="project" value="UniProtKB-EC"/>
</dbReference>
<dbReference type="SUPFAM" id="SSF51735">
    <property type="entry name" value="NAD(P)-binding Rossmann-fold domains"/>
    <property type="match status" value="1"/>
</dbReference>
<dbReference type="SUPFAM" id="SSF50129">
    <property type="entry name" value="GroES-like"/>
    <property type="match status" value="1"/>
</dbReference>
<dbReference type="CDD" id="cd08231">
    <property type="entry name" value="MDR_TM0436_like"/>
    <property type="match status" value="1"/>
</dbReference>
<dbReference type="GO" id="GO:0046872">
    <property type="term" value="F:metal ion binding"/>
    <property type="evidence" value="ECO:0007669"/>
    <property type="project" value="UniProtKB-KW"/>
</dbReference>
<dbReference type="InterPro" id="IPR017743">
    <property type="entry name" value="ADH_phosphonate_catab-assoc"/>
</dbReference>
<keyword evidence="10" id="KW-1185">Reference proteome</keyword>
<dbReference type="InterPro" id="IPR011032">
    <property type="entry name" value="GroES-like_sf"/>
</dbReference>
<comment type="cofactor">
    <cofactor evidence="1">
        <name>Zn(2+)</name>
        <dbReference type="ChEBI" id="CHEBI:29105"/>
    </cofactor>
</comment>
<evidence type="ECO:0000313" key="9">
    <source>
        <dbReference type="EMBL" id="ANE79153.1"/>
    </source>
</evidence>
<dbReference type="InterPro" id="IPR036291">
    <property type="entry name" value="NAD(P)-bd_dom_sf"/>
</dbReference>
<accession>A0A172UJC3</accession>
<keyword evidence="4" id="KW-0479">Metal-binding</keyword>
<dbReference type="OrthoDB" id="3987021at2"/>
<evidence type="ECO:0000313" key="10">
    <source>
        <dbReference type="Proteomes" id="UP000077143"/>
    </source>
</evidence>
<dbReference type="EC" id="1.1.1.1" evidence="3"/>
<dbReference type="GO" id="GO:0005737">
    <property type="term" value="C:cytoplasm"/>
    <property type="evidence" value="ECO:0007669"/>
    <property type="project" value="TreeGrafter"/>
</dbReference>
<evidence type="ECO:0000256" key="6">
    <source>
        <dbReference type="ARBA" id="ARBA00023002"/>
    </source>
</evidence>
<evidence type="ECO:0000256" key="1">
    <source>
        <dbReference type="ARBA" id="ARBA00001947"/>
    </source>
</evidence>
<dbReference type="RefSeq" id="WP_067992882.1">
    <property type="nucleotide sequence ID" value="NZ_CP015596.1"/>
</dbReference>
<dbReference type="PANTHER" id="PTHR42940:SF3">
    <property type="entry name" value="ALCOHOL DEHYDROGENASE 1-RELATED"/>
    <property type="match status" value="1"/>
</dbReference>